<sequence length="98" mass="11233">MSNFRVWIVFLLALSLSNSCVLVHSHHAAHKPDCYHPTPPKHRHRKTPPPPPLWLSPPPPAAFYFFSPPPPSPPYFHRSHRHVGQDPKHVAPPRLRVL</sequence>
<organism evidence="3 4">
    <name type="scientific">Vigna unguiculata</name>
    <name type="common">Cowpea</name>
    <dbReference type="NCBI Taxonomy" id="3917"/>
    <lineage>
        <taxon>Eukaryota</taxon>
        <taxon>Viridiplantae</taxon>
        <taxon>Streptophyta</taxon>
        <taxon>Embryophyta</taxon>
        <taxon>Tracheophyta</taxon>
        <taxon>Spermatophyta</taxon>
        <taxon>Magnoliopsida</taxon>
        <taxon>eudicotyledons</taxon>
        <taxon>Gunneridae</taxon>
        <taxon>Pentapetalae</taxon>
        <taxon>rosids</taxon>
        <taxon>fabids</taxon>
        <taxon>Fabales</taxon>
        <taxon>Fabaceae</taxon>
        <taxon>Papilionoideae</taxon>
        <taxon>50 kb inversion clade</taxon>
        <taxon>NPAAA clade</taxon>
        <taxon>indigoferoid/millettioid clade</taxon>
        <taxon>Phaseoleae</taxon>
        <taxon>Vigna</taxon>
    </lineage>
</organism>
<proteinExistence type="predicted"/>
<dbReference type="Proteomes" id="UP000501690">
    <property type="component" value="Linkage Group LG11"/>
</dbReference>
<accession>A0A4D6NUE1</accession>
<keyword evidence="4" id="KW-1185">Reference proteome</keyword>
<protein>
    <submittedName>
        <fullName evidence="3">Uncharacterized protein</fullName>
    </submittedName>
</protein>
<evidence type="ECO:0000256" key="1">
    <source>
        <dbReference type="SAM" id="MobiDB-lite"/>
    </source>
</evidence>
<evidence type="ECO:0000256" key="2">
    <source>
        <dbReference type="SAM" id="SignalP"/>
    </source>
</evidence>
<feature type="chain" id="PRO_5020026687" evidence="2">
    <location>
        <begin position="20"/>
        <end position="98"/>
    </location>
</feature>
<evidence type="ECO:0000313" key="4">
    <source>
        <dbReference type="Proteomes" id="UP000501690"/>
    </source>
</evidence>
<feature type="region of interest" description="Disordered" evidence="1">
    <location>
        <begin position="32"/>
        <end position="52"/>
    </location>
</feature>
<dbReference type="Gramene" id="Vigun09g244000.1.v1.2">
    <property type="protein sequence ID" value="Vigun09g244000.1.v1.2.CDS.1"/>
    <property type="gene ID" value="Vigun09g244000.v1.2"/>
</dbReference>
<evidence type="ECO:0000313" key="3">
    <source>
        <dbReference type="EMBL" id="QCE16591.1"/>
    </source>
</evidence>
<gene>
    <name evidence="3" type="ORF">DEO72_LG11g3608</name>
</gene>
<keyword evidence="2" id="KW-0732">Signal</keyword>
<feature type="region of interest" description="Disordered" evidence="1">
    <location>
        <begin position="76"/>
        <end position="98"/>
    </location>
</feature>
<name>A0A4D6NUE1_VIGUN</name>
<dbReference type="AlphaFoldDB" id="A0A4D6NUE1"/>
<reference evidence="3 4" key="1">
    <citation type="submission" date="2019-04" db="EMBL/GenBank/DDBJ databases">
        <title>An improved genome assembly and genetic linkage map for asparagus bean, Vigna unguiculata ssp. sesquipedialis.</title>
        <authorList>
            <person name="Xia Q."/>
            <person name="Zhang R."/>
            <person name="Dong Y."/>
        </authorList>
    </citation>
    <scope>NUCLEOTIDE SEQUENCE [LARGE SCALE GENOMIC DNA]</scope>
    <source>
        <tissue evidence="3">Leaf</tissue>
    </source>
</reference>
<feature type="signal peptide" evidence="2">
    <location>
        <begin position="1"/>
        <end position="19"/>
    </location>
</feature>
<dbReference type="EMBL" id="CP039355">
    <property type="protein sequence ID" value="QCE16591.1"/>
    <property type="molecule type" value="Genomic_DNA"/>
</dbReference>